<comment type="caution">
    <text evidence="1">The sequence shown here is derived from an EMBL/GenBank/DDBJ whole genome shotgun (WGS) entry which is preliminary data.</text>
</comment>
<accession>A0ABT2BDN8</accession>
<gene>
    <name evidence="1" type="ORF">NX773_00455</name>
</gene>
<keyword evidence="2" id="KW-1185">Reference proteome</keyword>
<reference evidence="1 2" key="1">
    <citation type="submission" date="2022-08" db="EMBL/GenBank/DDBJ databases">
        <title>Reclassification of Massilia species as members of the genera Telluria, Duganella, Pseudoduganella, Mokoshia gen. nov. and Zemynaea gen. nov. using orthogonal and non-orthogonal genome-based approaches.</title>
        <authorList>
            <person name="Bowman J.P."/>
        </authorList>
    </citation>
    <scope>NUCLEOTIDE SEQUENCE [LARGE SCALE GENOMIC DNA]</scope>
    <source>
        <strain evidence="1 2">JCM 31607</strain>
    </source>
</reference>
<organism evidence="1 2">
    <name type="scientific">Massilia solisilvae</name>
    <dbReference type="NCBI Taxonomy" id="1811225"/>
    <lineage>
        <taxon>Bacteria</taxon>
        <taxon>Pseudomonadati</taxon>
        <taxon>Pseudomonadota</taxon>
        <taxon>Betaproteobacteria</taxon>
        <taxon>Burkholderiales</taxon>
        <taxon>Oxalobacteraceae</taxon>
        <taxon>Telluria group</taxon>
        <taxon>Massilia</taxon>
    </lineage>
</organism>
<protein>
    <submittedName>
        <fullName evidence="1">Uncharacterized protein</fullName>
    </submittedName>
</protein>
<dbReference type="EMBL" id="JANUGV010000001">
    <property type="protein sequence ID" value="MCS0606634.1"/>
    <property type="molecule type" value="Genomic_DNA"/>
</dbReference>
<evidence type="ECO:0000313" key="1">
    <source>
        <dbReference type="EMBL" id="MCS0606634.1"/>
    </source>
</evidence>
<dbReference type="RefSeq" id="WP_258854439.1">
    <property type="nucleotide sequence ID" value="NZ_JANUGV010000001.1"/>
</dbReference>
<name>A0ABT2BDN8_9BURK</name>
<dbReference type="Proteomes" id="UP001205861">
    <property type="component" value="Unassembled WGS sequence"/>
</dbReference>
<evidence type="ECO:0000313" key="2">
    <source>
        <dbReference type="Proteomes" id="UP001205861"/>
    </source>
</evidence>
<proteinExistence type="predicted"/>
<sequence length="107" mass="11708">MGAGYKLITLADARPGQVLSDVLLDRVGQVLLPKGAVLSEGNLAALERHGVAMLPVVMDKLEAPDPALVRERLERLFRHPAGEHDSTARARLRRYVEQYRLGSEAAP</sequence>